<dbReference type="EMBL" id="CAJNDS010002658">
    <property type="protein sequence ID" value="CAE7558003.1"/>
    <property type="molecule type" value="Genomic_DNA"/>
</dbReference>
<feature type="transmembrane region" description="Helical" evidence="10">
    <location>
        <begin position="425"/>
        <end position="445"/>
    </location>
</feature>
<keyword evidence="9" id="KW-0739">Sodium transport</keyword>
<gene>
    <name evidence="12" type="primary">gerT</name>
    <name evidence="12" type="ORF">SNAT2548_LOCUS31405</name>
</gene>
<evidence type="ECO:0000256" key="9">
    <source>
        <dbReference type="ARBA" id="ARBA00023201"/>
    </source>
</evidence>
<dbReference type="InterPro" id="IPR038770">
    <property type="entry name" value="Na+/solute_symporter_sf"/>
</dbReference>
<accession>A0A812U9I6</accession>
<dbReference type="OrthoDB" id="1288932at2759"/>
<feature type="domain" description="Cation/H+ exchanger transmembrane" evidence="11">
    <location>
        <begin position="1"/>
        <end position="281"/>
    </location>
</feature>
<evidence type="ECO:0000256" key="10">
    <source>
        <dbReference type="SAM" id="Phobius"/>
    </source>
</evidence>
<dbReference type="AlphaFoldDB" id="A0A812U9I6"/>
<evidence type="ECO:0000256" key="3">
    <source>
        <dbReference type="ARBA" id="ARBA00022449"/>
    </source>
</evidence>
<evidence type="ECO:0000256" key="2">
    <source>
        <dbReference type="ARBA" id="ARBA00022448"/>
    </source>
</evidence>
<dbReference type="Proteomes" id="UP000604046">
    <property type="component" value="Unassembled WGS sequence"/>
</dbReference>
<protein>
    <submittedName>
        <fullName evidence="12">GerT protein</fullName>
    </submittedName>
</protein>
<evidence type="ECO:0000259" key="11">
    <source>
        <dbReference type="Pfam" id="PF00999"/>
    </source>
</evidence>
<feature type="transmembrane region" description="Helical" evidence="10">
    <location>
        <begin position="357"/>
        <end position="379"/>
    </location>
</feature>
<dbReference type="GO" id="GO:0006814">
    <property type="term" value="P:sodium ion transport"/>
    <property type="evidence" value="ECO:0007669"/>
    <property type="project" value="UniProtKB-KW"/>
</dbReference>
<dbReference type="GO" id="GO:0015297">
    <property type="term" value="F:antiporter activity"/>
    <property type="evidence" value="ECO:0007669"/>
    <property type="project" value="UniProtKB-KW"/>
</dbReference>
<comment type="subcellular location">
    <subcellularLocation>
        <location evidence="1">Membrane</location>
        <topology evidence="1">Multi-pass membrane protein</topology>
    </subcellularLocation>
</comment>
<name>A0A812U9I6_9DINO</name>
<feature type="transmembrane region" description="Helical" evidence="10">
    <location>
        <begin position="391"/>
        <end position="413"/>
    </location>
</feature>
<dbReference type="PANTHER" id="PTHR43562">
    <property type="entry name" value="NAPA-TYPE SODIUM/HYDROGEN ANTIPORTER"/>
    <property type="match status" value="1"/>
</dbReference>
<dbReference type="Gene3D" id="1.20.1530.20">
    <property type="match status" value="2"/>
</dbReference>
<evidence type="ECO:0000313" key="12">
    <source>
        <dbReference type="EMBL" id="CAE7558003.1"/>
    </source>
</evidence>
<keyword evidence="7" id="KW-0406">Ion transport</keyword>
<organism evidence="12 13">
    <name type="scientific">Symbiodinium natans</name>
    <dbReference type="NCBI Taxonomy" id="878477"/>
    <lineage>
        <taxon>Eukaryota</taxon>
        <taxon>Sar</taxon>
        <taxon>Alveolata</taxon>
        <taxon>Dinophyceae</taxon>
        <taxon>Suessiales</taxon>
        <taxon>Symbiodiniaceae</taxon>
        <taxon>Symbiodinium</taxon>
    </lineage>
</organism>
<evidence type="ECO:0000256" key="1">
    <source>
        <dbReference type="ARBA" id="ARBA00004141"/>
    </source>
</evidence>
<feature type="transmembrane region" description="Helical" evidence="10">
    <location>
        <begin position="246"/>
        <end position="264"/>
    </location>
</feature>
<evidence type="ECO:0000256" key="5">
    <source>
        <dbReference type="ARBA" id="ARBA00022989"/>
    </source>
</evidence>
<keyword evidence="6" id="KW-0915">Sodium</keyword>
<evidence type="ECO:0000256" key="7">
    <source>
        <dbReference type="ARBA" id="ARBA00023065"/>
    </source>
</evidence>
<keyword evidence="5 10" id="KW-1133">Transmembrane helix</keyword>
<evidence type="ECO:0000256" key="6">
    <source>
        <dbReference type="ARBA" id="ARBA00023053"/>
    </source>
</evidence>
<feature type="domain" description="Cation/H+ exchanger transmembrane" evidence="11">
    <location>
        <begin position="361"/>
        <end position="445"/>
    </location>
</feature>
<dbReference type="GO" id="GO:0016020">
    <property type="term" value="C:membrane"/>
    <property type="evidence" value="ECO:0007669"/>
    <property type="project" value="UniProtKB-SubCell"/>
</dbReference>
<keyword evidence="3" id="KW-0050">Antiport</keyword>
<comment type="caution">
    <text evidence="12">The sequence shown here is derived from an EMBL/GenBank/DDBJ whole genome shotgun (WGS) entry which is preliminary data.</text>
</comment>
<keyword evidence="4 10" id="KW-0812">Transmembrane</keyword>
<dbReference type="PANTHER" id="PTHR43562:SF3">
    <property type="entry name" value="SODIUM ION_PROTON EXCHANGER (EUROFUNG)"/>
    <property type="match status" value="1"/>
</dbReference>
<dbReference type="Pfam" id="PF00999">
    <property type="entry name" value="Na_H_Exchanger"/>
    <property type="match status" value="2"/>
</dbReference>
<feature type="transmembrane region" description="Helical" evidence="10">
    <location>
        <begin position="59"/>
        <end position="83"/>
    </location>
</feature>
<keyword evidence="2" id="KW-0813">Transport</keyword>
<feature type="transmembrane region" description="Helical" evidence="10">
    <location>
        <begin position="156"/>
        <end position="178"/>
    </location>
</feature>
<dbReference type="InterPro" id="IPR006153">
    <property type="entry name" value="Cation/H_exchanger_TM"/>
</dbReference>
<sequence length="482" mass="52262">MPALVGEITIGILAGPHVGKLVPEADALMLEGELALVLLMIEAGLHVDMEMIQIVGLRALAVGLIGSFLPMGLGATVTATFFLKLELMEAFAIGASMATMSTGIALNVMKAGGVLNQPTGQLVLAAATVNELVNIGLITEIDAIVADGPWQTYAPWMIMLLLVAFMSLLAVQIVPCLLDKVILPRIARGNRENLVLGMLLVATAVYMPVCKYTGSSALLGAFLAGFCFCTDEHVHHTWHRQVKRIATFLMRFFFACSIGFTIPVEDFGDGEVWGTALALFAWLASSCPPLFEAEACYPGFHEVSVDRLQATADSWHRNAQKIPERSTCLEKPIVPAFVRNWVDTDWPKLHVIFEKTGVAVVTMLLLCLLLRCILGKLAMGIFALPLTKNELLTLSFAWGSWGEFSFILALRAVRGNLLDGKNYSALVLAVLISIIICPTALRCVLTRSAREANESIELAKHETDACEEGMVHCAPWLQSAVK</sequence>
<evidence type="ECO:0000256" key="4">
    <source>
        <dbReference type="ARBA" id="ARBA00022692"/>
    </source>
</evidence>
<evidence type="ECO:0000313" key="13">
    <source>
        <dbReference type="Proteomes" id="UP000604046"/>
    </source>
</evidence>
<evidence type="ECO:0000256" key="8">
    <source>
        <dbReference type="ARBA" id="ARBA00023136"/>
    </source>
</evidence>
<dbReference type="GO" id="GO:1902600">
    <property type="term" value="P:proton transmembrane transport"/>
    <property type="evidence" value="ECO:0007669"/>
    <property type="project" value="InterPro"/>
</dbReference>
<reference evidence="12" key="1">
    <citation type="submission" date="2021-02" db="EMBL/GenBank/DDBJ databases">
        <authorList>
            <person name="Dougan E. K."/>
            <person name="Rhodes N."/>
            <person name="Thang M."/>
            <person name="Chan C."/>
        </authorList>
    </citation>
    <scope>NUCLEOTIDE SEQUENCE</scope>
</reference>
<feature type="transmembrane region" description="Helical" evidence="10">
    <location>
        <begin position="90"/>
        <end position="109"/>
    </location>
</feature>
<keyword evidence="13" id="KW-1185">Reference proteome</keyword>
<keyword evidence="8 10" id="KW-0472">Membrane</keyword>
<proteinExistence type="predicted"/>